<evidence type="ECO:0000313" key="2">
    <source>
        <dbReference type="EMBL" id="GGH80999.1"/>
    </source>
</evidence>
<evidence type="ECO:0008006" key="4">
    <source>
        <dbReference type="Google" id="ProtNLM"/>
    </source>
</evidence>
<dbReference type="Gene3D" id="3.10.180.10">
    <property type="entry name" value="2,3-Dihydroxybiphenyl 1,2-Dioxygenase, domain 1"/>
    <property type="match status" value="1"/>
</dbReference>
<comment type="caution">
    <text evidence="2">The sequence shown here is derived from an EMBL/GenBank/DDBJ whole genome shotgun (WGS) entry which is preliminary data.</text>
</comment>
<dbReference type="SUPFAM" id="SSF54593">
    <property type="entry name" value="Glyoxalase/Bleomycin resistance protein/Dihydroxybiphenyl dioxygenase"/>
    <property type="match status" value="1"/>
</dbReference>
<keyword evidence="1" id="KW-0812">Transmembrane</keyword>
<gene>
    <name evidence="2" type="ORF">GCM10011495_07060</name>
</gene>
<sequence length="144" mass="15576">MGLYSDLIVGVEAPNSTTPPVSMRLGDMQELRFVEAAAYSNCTVIYWQVTVNSEDAIQAACEALEGEGCKTVVGIHHRPDQPKTLCCLMQDPGGNLFGLIINPPYPFMRQPLGRYLAPLAALVAGIALLPILKALKRRPDGPAR</sequence>
<protein>
    <recommendedName>
        <fullName evidence="4">VOC domain-containing protein</fullName>
    </recommendedName>
</protein>
<dbReference type="InterPro" id="IPR029068">
    <property type="entry name" value="Glyas_Bleomycin-R_OHBP_Dase"/>
</dbReference>
<dbReference type="EMBL" id="BMGY01000004">
    <property type="protein sequence ID" value="GGH80999.1"/>
    <property type="molecule type" value="Genomic_DNA"/>
</dbReference>
<name>A0ABQ1ZWD0_9BACT</name>
<dbReference type="Proteomes" id="UP000637774">
    <property type="component" value="Unassembled WGS sequence"/>
</dbReference>
<dbReference type="RefSeq" id="WP_188560640.1">
    <property type="nucleotide sequence ID" value="NZ_BMGY01000004.1"/>
</dbReference>
<keyword evidence="1" id="KW-0472">Membrane</keyword>
<proteinExistence type="predicted"/>
<keyword evidence="1" id="KW-1133">Transmembrane helix</keyword>
<accession>A0ABQ1ZWD0</accession>
<organism evidence="2 3">
    <name type="scientific">Hymenobacter frigidus</name>
    <dbReference type="NCBI Taxonomy" id="1524095"/>
    <lineage>
        <taxon>Bacteria</taxon>
        <taxon>Pseudomonadati</taxon>
        <taxon>Bacteroidota</taxon>
        <taxon>Cytophagia</taxon>
        <taxon>Cytophagales</taxon>
        <taxon>Hymenobacteraceae</taxon>
        <taxon>Hymenobacter</taxon>
    </lineage>
</organism>
<feature type="transmembrane region" description="Helical" evidence="1">
    <location>
        <begin position="115"/>
        <end position="135"/>
    </location>
</feature>
<evidence type="ECO:0000313" key="3">
    <source>
        <dbReference type="Proteomes" id="UP000637774"/>
    </source>
</evidence>
<reference evidence="3" key="1">
    <citation type="journal article" date="2019" name="Int. J. Syst. Evol. Microbiol.">
        <title>The Global Catalogue of Microorganisms (GCM) 10K type strain sequencing project: providing services to taxonomists for standard genome sequencing and annotation.</title>
        <authorList>
            <consortium name="The Broad Institute Genomics Platform"/>
            <consortium name="The Broad Institute Genome Sequencing Center for Infectious Disease"/>
            <person name="Wu L."/>
            <person name="Ma J."/>
        </authorList>
    </citation>
    <scope>NUCLEOTIDE SEQUENCE [LARGE SCALE GENOMIC DNA]</scope>
    <source>
        <strain evidence="3">CGMCC 1.14966</strain>
    </source>
</reference>
<evidence type="ECO:0000256" key="1">
    <source>
        <dbReference type="SAM" id="Phobius"/>
    </source>
</evidence>
<keyword evidence="3" id="KW-1185">Reference proteome</keyword>